<reference evidence="2 3" key="1">
    <citation type="submission" date="2017-02" db="EMBL/GenBank/DDBJ databases">
        <title>Complete genome sequence of the drought resistance-promoting endophyte Pantoea alhagi LTYR-11Z.</title>
        <authorList>
            <person name="Zhang L."/>
        </authorList>
    </citation>
    <scope>NUCLEOTIDE SEQUENCE [LARGE SCALE GENOMIC DNA]</scope>
    <source>
        <strain evidence="2 3">LTYR-11Z</strain>
    </source>
</reference>
<protein>
    <recommendedName>
        <fullName evidence="1">CdiI immunity protein domain-containing protein</fullName>
    </recommendedName>
</protein>
<sequence>MNRLQKWRICRKYSSLGSMIRVFFSPQDCDSFGETIEVITQSYQEVFPGKEAQQALKTQIKEMLETTDDVDLSKRMSLITEEEFNPVKWGETWRSFLLRVLAVLE</sequence>
<evidence type="ECO:0000259" key="1">
    <source>
        <dbReference type="Pfam" id="PF18593"/>
    </source>
</evidence>
<dbReference type="EMBL" id="CP019706">
    <property type="protein sequence ID" value="ARJ43160.1"/>
    <property type="molecule type" value="Genomic_DNA"/>
</dbReference>
<feature type="domain" description="CdiI immunity protein" evidence="1">
    <location>
        <begin position="13"/>
        <end position="101"/>
    </location>
</feature>
<dbReference type="STRING" id="1891675.B1H58_14725"/>
<keyword evidence="3" id="KW-1185">Reference proteome</keyword>
<organism evidence="2 3">
    <name type="scientific">Pantoea alhagi</name>
    <dbReference type="NCBI Taxonomy" id="1891675"/>
    <lineage>
        <taxon>Bacteria</taxon>
        <taxon>Pseudomonadati</taxon>
        <taxon>Pseudomonadota</taxon>
        <taxon>Gammaproteobacteria</taxon>
        <taxon>Enterobacterales</taxon>
        <taxon>Erwiniaceae</taxon>
        <taxon>Pantoea</taxon>
    </lineage>
</organism>
<accession>A0A1W6B7U4</accession>
<dbReference type="InterPro" id="IPR041129">
    <property type="entry name" value="CdiI_2"/>
</dbReference>
<dbReference type="Proteomes" id="UP000192900">
    <property type="component" value="Chromosome"/>
</dbReference>
<dbReference type="AlphaFoldDB" id="A0A1W6B7U4"/>
<dbReference type="Pfam" id="PF18593">
    <property type="entry name" value="CdiI_2"/>
    <property type="match status" value="1"/>
</dbReference>
<gene>
    <name evidence="2" type="ORF">B1H58_14725</name>
</gene>
<evidence type="ECO:0000313" key="2">
    <source>
        <dbReference type="EMBL" id="ARJ43160.1"/>
    </source>
</evidence>
<dbReference type="RefSeq" id="WP_157130183.1">
    <property type="nucleotide sequence ID" value="NZ_CP019706.1"/>
</dbReference>
<dbReference type="KEGG" id="palh:B1H58_14725"/>
<proteinExistence type="predicted"/>
<name>A0A1W6B7U4_9GAMM</name>
<evidence type="ECO:0000313" key="3">
    <source>
        <dbReference type="Proteomes" id="UP000192900"/>
    </source>
</evidence>